<feature type="compositionally biased region" description="Polar residues" evidence="1">
    <location>
        <begin position="211"/>
        <end position="225"/>
    </location>
</feature>
<evidence type="ECO:0000313" key="3">
    <source>
        <dbReference type="EMBL" id="KAG9247128.1"/>
    </source>
</evidence>
<comment type="caution">
    <text evidence="3">The sequence shown here is derived from an EMBL/GenBank/DDBJ whole genome shotgun (WGS) entry which is preliminary data.</text>
</comment>
<feature type="compositionally biased region" description="Acidic residues" evidence="1">
    <location>
        <begin position="229"/>
        <end position="244"/>
    </location>
</feature>
<feature type="compositionally biased region" description="Acidic residues" evidence="1">
    <location>
        <begin position="284"/>
        <end position="294"/>
    </location>
</feature>
<feature type="compositionally biased region" description="Acidic residues" evidence="1">
    <location>
        <begin position="265"/>
        <end position="276"/>
    </location>
</feature>
<protein>
    <submittedName>
        <fullName evidence="3">Neurogenic locus notch like protein 2</fullName>
    </submittedName>
</protein>
<feature type="region of interest" description="Disordered" evidence="1">
    <location>
        <begin position="120"/>
        <end position="294"/>
    </location>
</feature>
<feature type="domain" description="Transcription elongation factor Eaf N-terminal" evidence="2">
    <location>
        <begin position="12"/>
        <end position="110"/>
    </location>
</feature>
<dbReference type="AlphaFoldDB" id="A0A9P7Z925"/>
<dbReference type="InterPro" id="IPR019194">
    <property type="entry name" value="Tscrpt_elong_fac_Eaf_N"/>
</dbReference>
<evidence type="ECO:0000256" key="1">
    <source>
        <dbReference type="SAM" id="MobiDB-lite"/>
    </source>
</evidence>
<proteinExistence type="predicted"/>
<evidence type="ECO:0000259" key="2">
    <source>
        <dbReference type="Pfam" id="PF09816"/>
    </source>
</evidence>
<keyword evidence="4" id="KW-1185">Reference proteome</keyword>
<dbReference type="OrthoDB" id="125903at2759"/>
<dbReference type="Proteomes" id="UP000887226">
    <property type="component" value="Unassembled WGS sequence"/>
</dbReference>
<name>A0A9P7Z925_9HELO</name>
<sequence>MSTTEIEKAGKYPIVLSDALLGKASKETYTRIQYSHKPNASSLSDSGFLNLSPSKSGTNFDLAPSDNSDSYTYNGKRTSENGQYVLIFDREQLHFVLHQVDSTFDMSLVDTSWEHDTATLKSQSDQLAHSTSPPSGTPVRRPAKAAKTAPAAKVMKAIPAPKAAKPAIAPRAEPKRRKSVQAKKKAPVREPTPEEDSDDGLTIEYPDASAPPQNYDYQPTPIFQRNDSEEISDEDAEGEDDEERNQDVDFLKLPSPSNNNAGGISDEELDLEAELEEALKEEGGADESSESEEE</sequence>
<feature type="compositionally biased region" description="Polar residues" evidence="1">
    <location>
        <begin position="120"/>
        <end position="134"/>
    </location>
</feature>
<feature type="compositionally biased region" description="Low complexity" evidence="1">
    <location>
        <begin position="145"/>
        <end position="171"/>
    </location>
</feature>
<dbReference type="Pfam" id="PF09816">
    <property type="entry name" value="EAF"/>
    <property type="match status" value="1"/>
</dbReference>
<evidence type="ECO:0000313" key="4">
    <source>
        <dbReference type="Proteomes" id="UP000887226"/>
    </source>
</evidence>
<accession>A0A9P7Z925</accession>
<organism evidence="3 4">
    <name type="scientific">Calycina marina</name>
    <dbReference type="NCBI Taxonomy" id="1763456"/>
    <lineage>
        <taxon>Eukaryota</taxon>
        <taxon>Fungi</taxon>
        <taxon>Dikarya</taxon>
        <taxon>Ascomycota</taxon>
        <taxon>Pezizomycotina</taxon>
        <taxon>Leotiomycetes</taxon>
        <taxon>Helotiales</taxon>
        <taxon>Pezizellaceae</taxon>
        <taxon>Calycina</taxon>
    </lineage>
</organism>
<dbReference type="EMBL" id="MU253781">
    <property type="protein sequence ID" value="KAG9247128.1"/>
    <property type="molecule type" value="Genomic_DNA"/>
</dbReference>
<reference evidence="3" key="1">
    <citation type="journal article" date="2021" name="IMA Fungus">
        <title>Genomic characterization of three marine fungi, including Emericellopsis atlantica sp. nov. with signatures of a generalist lifestyle and marine biomass degradation.</title>
        <authorList>
            <person name="Hagestad O.C."/>
            <person name="Hou L."/>
            <person name="Andersen J.H."/>
            <person name="Hansen E.H."/>
            <person name="Altermark B."/>
            <person name="Li C."/>
            <person name="Kuhnert E."/>
            <person name="Cox R.J."/>
            <person name="Crous P.W."/>
            <person name="Spatafora J.W."/>
            <person name="Lail K."/>
            <person name="Amirebrahimi M."/>
            <person name="Lipzen A."/>
            <person name="Pangilinan J."/>
            <person name="Andreopoulos W."/>
            <person name="Hayes R.D."/>
            <person name="Ng V."/>
            <person name="Grigoriev I.V."/>
            <person name="Jackson S.A."/>
            <person name="Sutton T.D.S."/>
            <person name="Dobson A.D.W."/>
            <person name="Rama T."/>
        </authorList>
    </citation>
    <scope>NUCLEOTIDE SEQUENCE</scope>
    <source>
        <strain evidence="3">TRa3180A</strain>
    </source>
</reference>
<feature type="compositionally biased region" description="Basic residues" evidence="1">
    <location>
        <begin position="174"/>
        <end position="186"/>
    </location>
</feature>
<gene>
    <name evidence="3" type="ORF">BJ878DRAFT_493994</name>
</gene>